<dbReference type="InterPro" id="IPR017850">
    <property type="entry name" value="Alkaline_phosphatase_core_sf"/>
</dbReference>
<evidence type="ECO:0000313" key="6">
    <source>
        <dbReference type="Proteomes" id="UP000299102"/>
    </source>
</evidence>
<comment type="cofactor">
    <cofactor evidence="3">
        <name>Mg(2+)</name>
        <dbReference type="ChEBI" id="CHEBI:18420"/>
    </cofactor>
    <text evidence="3">Binds 1 Mg(2+) ion.</text>
</comment>
<evidence type="ECO:0000256" key="3">
    <source>
        <dbReference type="PIRSR" id="PIRSR601952-2"/>
    </source>
</evidence>
<comment type="similarity">
    <text evidence="4">Belongs to the alkaline phosphatase family.</text>
</comment>
<feature type="binding site" evidence="3">
    <location>
        <position position="229"/>
    </location>
    <ligand>
        <name>Mg(2+)</name>
        <dbReference type="ChEBI" id="CHEBI:18420"/>
    </ligand>
</feature>
<sequence length="425" mass="47237">MTPLILTGRLHYRHLATDSNFRLCDLFPNNIICVLIPSRPAFTEAPRVPADRHYWYAQAQETLNKRLQYAPDTKPVAKNVILVVGDGMSLATATAARVLRGQRRGQPGEDTDLAWDTFPAVALAKTYNVDAQTGESSACATALLCGVKARYETLGVDASARFNSCSSAVGARVTSLLDWAHQADPPGDMICANPQEPLTHETRTSDGAVVLEQSKWSGIVTTARVTHATPAALYAHAPSRYWEDDSRVPPAVRKDCRDIALQMVENEPGKSVNHASHLLEVYNSIRDTTAWFEISSNISTSSGRNKRVDKRRSINRDTARCARAARALESLTQTKSVIMGGGRRHFLPTVTTDPEHAGREGRRLDGRNLAEDWVRDKRRRRLRAQYLNTREQLAKLDPRSVDYLLGESHALWSRAFLSETVSLLR</sequence>
<dbReference type="Proteomes" id="UP000299102">
    <property type="component" value="Unassembled WGS sequence"/>
</dbReference>
<reference evidence="5 6" key="1">
    <citation type="journal article" date="2019" name="Commun. Biol.">
        <title>The bagworm genome reveals a unique fibroin gene that provides high tensile strength.</title>
        <authorList>
            <person name="Kono N."/>
            <person name="Nakamura H."/>
            <person name="Ohtoshi R."/>
            <person name="Tomita M."/>
            <person name="Numata K."/>
            <person name="Arakawa K."/>
        </authorList>
    </citation>
    <scope>NUCLEOTIDE SEQUENCE [LARGE SCALE GENOMIC DNA]</scope>
</reference>
<dbReference type="GO" id="GO:0004035">
    <property type="term" value="F:alkaline phosphatase activity"/>
    <property type="evidence" value="ECO:0007669"/>
    <property type="project" value="UniProtKB-EC"/>
</dbReference>
<dbReference type="PANTHER" id="PTHR11596:SF91">
    <property type="entry name" value="ALKALINE PHOSPHATASE-RELATED"/>
    <property type="match status" value="1"/>
</dbReference>
<comment type="cofactor">
    <cofactor evidence="3">
        <name>Zn(2+)</name>
        <dbReference type="ChEBI" id="CHEBI:29105"/>
    </cofactor>
    <text evidence="3">Binds 2 Zn(2+) ions.</text>
</comment>
<dbReference type="SUPFAM" id="SSF53649">
    <property type="entry name" value="Alkaline phosphatase-like"/>
    <property type="match status" value="2"/>
</dbReference>
<dbReference type="PRINTS" id="PR00113">
    <property type="entry name" value="ALKPHPHTASE"/>
</dbReference>
<dbReference type="InterPro" id="IPR001952">
    <property type="entry name" value="Alkaline_phosphatase"/>
</dbReference>
<evidence type="ECO:0000256" key="1">
    <source>
        <dbReference type="ARBA" id="ARBA00012647"/>
    </source>
</evidence>
<dbReference type="EMBL" id="BGZK01000710">
    <property type="protein sequence ID" value="GBP57160.1"/>
    <property type="molecule type" value="Genomic_DNA"/>
</dbReference>
<evidence type="ECO:0000256" key="4">
    <source>
        <dbReference type="RuleBase" id="RU003946"/>
    </source>
</evidence>
<dbReference type="SMART" id="SM00098">
    <property type="entry name" value="alkPPc"/>
    <property type="match status" value="1"/>
</dbReference>
<feature type="binding site" evidence="3">
    <location>
        <position position="86"/>
    </location>
    <ligand>
        <name>Zn(2+)</name>
        <dbReference type="ChEBI" id="CHEBI:29105"/>
        <label>2</label>
    </ligand>
</feature>
<accession>A0A4C1X241</accession>
<dbReference type="OrthoDB" id="5818554at2759"/>
<feature type="binding site" evidence="3">
    <location>
        <position position="227"/>
    </location>
    <ligand>
        <name>Mg(2+)</name>
        <dbReference type="ChEBI" id="CHEBI:18420"/>
    </ligand>
</feature>
<dbReference type="AlphaFoldDB" id="A0A4C1X241"/>
<comment type="caution">
    <text evidence="5">The sequence shown here is derived from an EMBL/GenBank/DDBJ whole genome shotgun (WGS) entry which is preliminary data.</text>
</comment>
<feature type="binding site" evidence="3">
    <location>
        <position position="86"/>
    </location>
    <ligand>
        <name>Mg(2+)</name>
        <dbReference type="ChEBI" id="CHEBI:18420"/>
    </ligand>
</feature>
<dbReference type="EC" id="3.1.3.1" evidence="1"/>
<protein>
    <recommendedName>
        <fullName evidence="1">alkaline phosphatase</fullName>
        <ecNumber evidence="1">3.1.3.1</ecNumber>
    </recommendedName>
</protein>
<keyword evidence="3" id="KW-0479">Metal-binding</keyword>
<dbReference type="PANTHER" id="PTHR11596">
    <property type="entry name" value="ALKALINE PHOSPHATASE"/>
    <property type="match status" value="1"/>
</dbReference>
<keyword evidence="3" id="KW-0460">Magnesium</keyword>
<evidence type="ECO:0000256" key="2">
    <source>
        <dbReference type="PIRSR" id="PIRSR601952-1"/>
    </source>
</evidence>
<dbReference type="Pfam" id="PF00245">
    <property type="entry name" value="Alk_phosphatase"/>
    <property type="match status" value="2"/>
</dbReference>
<dbReference type="Gene3D" id="3.40.720.10">
    <property type="entry name" value="Alkaline Phosphatase, subunit A"/>
    <property type="match status" value="2"/>
</dbReference>
<keyword evidence="6" id="KW-1185">Reference proteome</keyword>
<gene>
    <name evidence="5" type="ORF">EVAR_37839_1</name>
</gene>
<evidence type="ECO:0000313" key="5">
    <source>
        <dbReference type="EMBL" id="GBP57160.1"/>
    </source>
</evidence>
<proteinExistence type="inferred from homology"/>
<dbReference type="STRING" id="151549.A0A4C1X241"/>
<name>A0A4C1X241_EUMVA</name>
<feature type="active site" description="Phosphoserine intermediate" evidence="2">
    <location>
        <position position="136"/>
    </location>
</feature>
<organism evidence="5 6">
    <name type="scientific">Eumeta variegata</name>
    <name type="common">Bagworm moth</name>
    <name type="synonym">Eumeta japonica</name>
    <dbReference type="NCBI Taxonomy" id="151549"/>
    <lineage>
        <taxon>Eukaryota</taxon>
        <taxon>Metazoa</taxon>
        <taxon>Ecdysozoa</taxon>
        <taxon>Arthropoda</taxon>
        <taxon>Hexapoda</taxon>
        <taxon>Insecta</taxon>
        <taxon>Pterygota</taxon>
        <taxon>Neoptera</taxon>
        <taxon>Endopterygota</taxon>
        <taxon>Lepidoptera</taxon>
        <taxon>Glossata</taxon>
        <taxon>Ditrysia</taxon>
        <taxon>Tineoidea</taxon>
        <taxon>Psychidae</taxon>
        <taxon>Oiketicinae</taxon>
        <taxon>Eumeta</taxon>
    </lineage>
</organism>
<dbReference type="GO" id="GO:0046872">
    <property type="term" value="F:metal ion binding"/>
    <property type="evidence" value="ECO:0007669"/>
    <property type="project" value="UniProtKB-KW"/>
</dbReference>
<keyword evidence="3" id="KW-0862">Zinc</keyword>